<dbReference type="PRINTS" id="PR01036">
    <property type="entry name" value="TCRTETB"/>
</dbReference>
<feature type="transmembrane region" description="Helical" evidence="7">
    <location>
        <begin position="318"/>
        <end position="336"/>
    </location>
</feature>
<dbReference type="PANTHER" id="PTHR23501">
    <property type="entry name" value="MAJOR FACILITATOR SUPERFAMILY"/>
    <property type="match status" value="1"/>
</dbReference>
<reference evidence="9" key="1">
    <citation type="submission" date="2022-12" db="EMBL/GenBank/DDBJ databases">
        <title>Reference genome sequencing for broad-spectrum identification of bacterial and archaeal isolates by mass spectrometry.</title>
        <authorList>
            <person name="Sekiguchi Y."/>
            <person name="Tourlousse D.M."/>
        </authorList>
    </citation>
    <scope>NUCLEOTIDE SEQUENCE</scope>
    <source>
        <strain evidence="9">301</strain>
    </source>
</reference>
<feature type="transmembrane region" description="Helical" evidence="7">
    <location>
        <begin position="27"/>
        <end position="49"/>
    </location>
</feature>
<keyword evidence="12" id="KW-1185">Reference proteome</keyword>
<dbReference type="GeneID" id="95762739"/>
<dbReference type="Proteomes" id="UP001144397">
    <property type="component" value="Unassembled WGS sequence"/>
</dbReference>
<evidence type="ECO:0000256" key="2">
    <source>
        <dbReference type="ARBA" id="ARBA00022448"/>
    </source>
</evidence>
<feature type="transmembrane region" description="Helical" evidence="7">
    <location>
        <begin position="348"/>
        <end position="366"/>
    </location>
</feature>
<feature type="transmembrane region" description="Helical" evidence="7">
    <location>
        <begin position="281"/>
        <end position="306"/>
    </location>
</feature>
<dbReference type="InterPro" id="IPR020846">
    <property type="entry name" value="MFS_dom"/>
</dbReference>
<dbReference type="GO" id="GO:0005886">
    <property type="term" value="C:plasma membrane"/>
    <property type="evidence" value="ECO:0007669"/>
    <property type="project" value="UniProtKB-SubCell"/>
</dbReference>
<comment type="caution">
    <text evidence="9">The sequence shown here is derived from an EMBL/GenBank/DDBJ whole genome shotgun (WGS) entry which is preliminary data.</text>
</comment>
<protein>
    <submittedName>
        <fullName evidence="10">EmrB/QacA subfamily drug resistance transporter</fullName>
    </submittedName>
    <submittedName>
        <fullName evidence="9">MFS transporter</fullName>
    </submittedName>
</protein>
<dbReference type="AlphaFoldDB" id="A0A9W6FJI4"/>
<evidence type="ECO:0000256" key="5">
    <source>
        <dbReference type="ARBA" id="ARBA00022989"/>
    </source>
</evidence>
<evidence type="ECO:0000256" key="3">
    <source>
        <dbReference type="ARBA" id="ARBA00022475"/>
    </source>
</evidence>
<dbReference type="FunFam" id="1.20.1720.10:FF:000004">
    <property type="entry name" value="EmrB/QacA family drug resistance transporter"/>
    <property type="match status" value="1"/>
</dbReference>
<dbReference type="InterPro" id="IPR036259">
    <property type="entry name" value="MFS_trans_sf"/>
</dbReference>
<dbReference type="PROSITE" id="PS50850">
    <property type="entry name" value="MFS"/>
    <property type="match status" value="1"/>
</dbReference>
<dbReference type="Gene3D" id="1.20.1250.20">
    <property type="entry name" value="MFS general substrate transporter like domains"/>
    <property type="match status" value="1"/>
</dbReference>
<feature type="transmembrane region" description="Helical" evidence="7">
    <location>
        <begin position="215"/>
        <end position="234"/>
    </location>
</feature>
<keyword evidence="6 7" id="KW-0472">Membrane</keyword>
<accession>A0A9W6FJI4</accession>
<name>A0A9W6FJI4_XANFL</name>
<dbReference type="RefSeq" id="WP_281807315.1">
    <property type="nucleotide sequence ID" value="NZ_BSDO01000002.1"/>
</dbReference>
<feature type="transmembrane region" description="Helical" evidence="7">
    <location>
        <begin position="458"/>
        <end position="480"/>
    </location>
</feature>
<evidence type="ECO:0000313" key="12">
    <source>
        <dbReference type="Proteomes" id="UP001245370"/>
    </source>
</evidence>
<dbReference type="PANTHER" id="PTHR23501:SF197">
    <property type="entry name" value="COMD"/>
    <property type="match status" value="1"/>
</dbReference>
<keyword evidence="2" id="KW-0813">Transport</keyword>
<dbReference type="Gene3D" id="1.20.1720.10">
    <property type="entry name" value="Multidrug resistance protein D"/>
    <property type="match status" value="1"/>
</dbReference>
<evidence type="ECO:0000256" key="1">
    <source>
        <dbReference type="ARBA" id="ARBA00004651"/>
    </source>
</evidence>
<feature type="transmembrane region" description="Helical" evidence="7">
    <location>
        <begin position="240"/>
        <end position="261"/>
    </location>
</feature>
<dbReference type="EMBL" id="BSDO01000002">
    <property type="protein sequence ID" value="GLI22275.1"/>
    <property type="molecule type" value="Genomic_DNA"/>
</dbReference>
<feature type="transmembrane region" description="Helical" evidence="7">
    <location>
        <begin position="61"/>
        <end position="81"/>
    </location>
</feature>
<sequence length="499" mass="51548">MHQIDPQSPHASSGAKTPPSHAEIRRIIFGLMLAMLLGALDQTIVATALPTIGDAFGDFANLSWVVTAYLLAATVATPLYGKLSDIHGRRVMLLTAVAVFSAASVACALAPNLLALIIARAVQGLGGGGLISLSQTIIADLVSPRERGRYQAQIAGVFAASSIAGPVLGGLFAQYLNWTLIFWVNLPIGLAALLITERRLRDLPRHERRHAMDYLGAALMAVASLMLLLALGWGGVRLPWGSPLILALFAGTAVFVGLFIWRMRRAEEPFLPLGLLADKVVGRGMIASFLAFGGMVGLSIFVPLYFETARGLSATQSGLGLIPVMGGVVIGAMLSGRAMARLVHYKRPAIGGLALSAGGLLAIALAPAMPLALALALFAVIGVGMGTALPVCTVSIQNAVQPHLMGTTTGVMTFFRQLGGALAVAVLGAVLLAALAGVGAGDIESLARSADPARLSAAFSRVFATVSVLAALAAVALVFLPERPLRSSVHASEGEGSIV</sequence>
<proteinExistence type="predicted"/>
<evidence type="ECO:0000313" key="11">
    <source>
        <dbReference type="Proteomes" id="UP001144397"/>
    </source>
</evidence>
<gene>
    <name evidence="10" type="ORF">GGQ86_000428</name>
    <name evidence="9" type="ORF">XFLAVUS301_19490</name>
</gene>
<organism evidence="9 11">
    <name type="scientific">Xanthobacter flavus</name>
    <dbReference type="NCBI Taxonomy" id="281"/>
    <lineage>
        <taxon>Bacteria</taxon>
        <taxon>Pseudomonadati</taxon>
        <taxon>Pseudomonadota</taxon>
        <taxon>Alphaproteobacteria</taxon>
        <taxon>Hyphomicrobiales</taxon>
        <taxon>Xanthobacteraceae</taxon>
        <taxon>Xanthobacter</taxon>
    </lineage>
</organism>
<feature type="domain" description="Major facilitator superfamily (MFS) profile" evidence="8">
    <location>
        <begin position="27"/>
        <end position="485"/>
    </location>
</feature>
<feature type="transmembrane region" description="Helical" evidence="7">
    <location>
        <begin position="178"/>
        <end position="195"/>
    </location>
</feature>
<evidence type="ECO:0000256" key="6">
    <source>
        <dbReference type="ARBA" id="ARBA00023136"/>
    </source>
</evidence>
<feature type="transmembrane region" description="Helical" evidence="7">
    <location>
        <begin position="93"/>
        <end position="118"/>
    </location>
</feature>
<keyword evidence="4 7" id="KW-0812">Transmembrane</keyword>
<dbReference type="CDD" id="cd17502">
    <property type="entry name" value="MFS_Azr1_MDR_like"/>
    <property type="match status" value="1"/>
</dbReference>
<dbReference type="EMBL" id="JAVDPY010000001">
    <property type="protein sequence ID" value="MDR6331981.1"/>
    <property type="molecule type" value="Genomic_DNA"/>
</dbReference>
<evidence type="ECO:0000256" key="4">
    <source>
        <dbReference type="ARBA" id="ARBA00022692"/>
    </source>
</evidence>
<evidence type="ECO:0000259" key="8">
    <source>
        <dbReference type="PROSITE" id="PS50850"/>
    </source>
</evidence>
<feature type="transmembrane region" description="Helical" evidence="7">
    <location>
        <begin position="417"/>
        <end position="438"/>
    </location>
</feature>
<keyword evidence="5 7" id="KW-1133">Transmembrane helix</keyword>
<reference evidence="10 12" key="2">
    <citation type="submission" date="2023-07" db="EMBL/GenBank/DDBJ databases">
        <title>Genomic Encyclopedia of Type Strains, Phase IV (KMG-IV): sequencing the most valuable type-strain genomes for metagenomic binning, comparative biology and taxonomic classification.</title>
        <authorList>
            <person name="Goeker M."/>
        </authorList>
    </citation>
    <scope>NUCLEOTIDE SEQUENCE [LARGE SCALE GENOMIC DNA]</scope>
    <source>
        <strain evidence="10 12">DSM 338</strain>
    </source>
</reference>
<dbReference type="InterPro" id="IPR011701">
    <property type="entry name" value="MFS"/>
</dbReference>
<keyword evidence="3" id="KW-1003">Cell membrane</keyword>
<dbReference type="Proteomes" id="UP001245370">
    <property type="component" value="Unassembled WGS sequence"/>
</dbReference>
<comment type="subcellular location">
    <subcellularLocation>
        <location evidence="1">Cell membrane</location>
        <topology evidence="1">Multi-pass membrane protein</topology>
    </subcellularLocation>
</comment>
<dbReference type="Pfam" id="PF07690">
    <property type="entry name" value="MFS_1"/>
    <property type="match status" value="2"/>
</dbReference>
<dbReference type="SUPFAM" id="SSF103473">
    <property type="entry name" value="MFS general substrate transporter"/>
    <property type="match status" value="1"/>
</dbReference>
<evidence type="ECO:0000313" key="10">
    <source>
        <dbReference type="EMBL" id="MDR6331981.1"/>
    </source>
</evidence>
<evidence type="ECO:0000313" key="9">
    <source>
        <dbReference type="EMBL" id="GLI22275.1"/>
    </source>
</evidence>
<feature type="transmembrane region" description="Helical" evidence="7">
    <location>
        <begin position="372"/>
        <end position="396"/>
    </location>
</feature>
<dbReference type="GO" id="GO:0022857">
    <property type="term" value="F:transmembrane transporter activity"/>
    <property type="evidence" value="ECO:0007669"/>
    <property type="project" value="InterPro"/>
</dbReference>
<evidence type="ECO:0000256" key="7">
    <source>
        <dbReference type="SAM" id="Phobius"/>
    </source>
</evidence>